<feature type="domain" description="LiaF transmembrane" evidence="3">
    <location>
        <begin position="7"/>
        <end position="109"/>
    </location>
</feature>
<proteinExistence type="predicted"/>
<dbReference type="InterPro" id="IPR054331">
    <property type="entry name" value="LiaF_TM"/>
</dbReference>
<reference evidence="4 5" key="1">
    <citation type="submission" date="2016-10" db="EMBL/GenBank/DDBJ databases">
        <authorList>
            <person name="de Groot N.N."/>
        </authorList>
    </citation>
    <scope>NUCLEOTIDE SEQUENCE [LARGE SCALE GENOMIC DNA]</scope>
    <source>
        <strain evidence="4 5">DSM 18978</strain>
    </source>
</reference>
<keyword evidence="1" id="KW-0472">Membrane</keyword>
<dbReference type="Pfam" id="PF09922">
    <property type="entry name" value="LiaF-like_C"/>
    <property type="match status" value="1"/>
</dbReference>
<keyword evidence="5" id="KW-1185">Reference proteome</keyword>
<gene>
    <name evidence="4" type="ORF">SAMN03080606_04106</name>
</gene>
<evidence type="ECO:0000259" key="3">
    <source>
        <dbReference type="Pfam" id="PF22570"/>
    </source>
</evidence>
<feature type="transmembrane region" description="Helical" evidence="1">
    <location>
        <begin position="32"/>
        <end position="51"/>
    </location>
</feature>
<organism evidence="4 5">
    <name type="scientific">Alkaliphilus peptidifermentans DSM 18978</name>
    <dbReference type="NCBI Taxonomy" id="1120976"/>
    <lineage>
        <taxon>Bacteria</taxon>
        <taxon>Bacillati</taxon>
        <taxon>Bacillota</taxon>
        <taxon>Clostridia</taxon>
        <taxon>Peptostreptococcales</taxon>
        <taxon>Natronincolaceae</taxon>
        <taxon>Alkaliphilus</taxon>
    </lineage>
</organism>
<evidence type="ECO:0000313" key="5">
    <source>
        <dbReference type="Proteomes" id="UP000198636"/>
    </source>
</evidence>
<dbReference type="STRING" id="1120976.SAMN03080606_04106"/>
<feature type="transmembrane region" description="Helical" evidence="1">
    <location>
        <begin position="58"/>
        <end position="75"/>
    </location>
</feature>
<dbReference type="PANTHER" id="PTHR40763">
    <property type="entry name" value="MEMBRANE PROTEIN-RELATED"/>
    <property type="match status" value="1"/>
</dbReference>
<feature type="transmembrane region" description="Helical" evidence="1">
    <location>
        <begin position="7"/>
        <end position="26"/>
    </location>
</feature>
<evidence type="ECO:0000313" key="4">
    <source>
        <dbReference type="EMBL" id="SCZ08311.1"/>
    </source>
</evidence>
<dbReference type="InterPro" id="IPR024425">
    <property type="entry name" value="LiaF-like_C"/>
</dbReference>
<protein>
    <submittedName>
        <fullName evidence="4">Predicted membrane protein</fullName>
    </submittedName>
</protein>
<dbReference type="OrthoDB" id="3636235at2"/>
<evidence type="ECO:0000256" key="1">
    <source>
        <dbReference type="SAM" id="Phobius"/>
    </source>
</evidence>
<dbReference type="AlphaFoldDB" id="A0A1G5L782"/>
<feature type="domain" description="Cell wall-active antibiotics response LiaF-like C-terminal" evidence="2">
    <location>
        <begin position="119"/>
        <end position="229"/>
    </location>
</feature>
<evidence type="ECO:0000259" key="2">
    <source>
        <dbReference type="Pfam" id="PF09922"/>
    </source>
</evidence>
<feature type="transmembrane region" description="Helical" evidence="1">
    <location>
        <begin position="87"/>
        <end position="106"/>
    </location>
</feature>
<keyword evidence="1" id="KW-1133">Transmembrane helix</keyword>
<sequence>MFRSRWIVGIFIIFLGIIFLLNNLNITSFDMSSLISTYWPIILVLLGLSFLSRKESKGEMLSGIVIIFLGVVFLGRNTELFYIDLSYFWRLFWPTVIILAGISLLTGKHNVGKNNFAIMGGIERKNAPWQLEAGSYTALMGGIELDLTIADIPEGETILDFTAVMGGIDVLVPKDITVHCQGTVVLGGIELLDRSTGGIISSTRSEQIYENSSKQLKIYCRTIMGGIDIKSK</sequence>
<dbReference type="Proteomes" id="UP000198636">
    <property type="component" value="Unassembled WGS sequence"/>
</dbReference>
<dbReference type="PANTHER" id="PTHR40763:SF5">
    <property type="entry name" value="MEMBRANE PROTEIN"/>
    <property type="match status" value="1"/>
</dbReference>
<dbReference type="EMBL" id="FMUS01000040">
    <property type="protein sequence ID" value="SCZ08311.1"/>
    <property type="molecule type" value="Genomic_DNA"/>
</dbReference>
<dbReference type="Pfam" id="PF22570">
    <property type="entry name" value="LiaF-TM"/>
    <property type="match status" value="1"/>
</dbReference>
<name>A0A1G5L782_9FIRM</name>
<keyword evidence="1" id="KW-0812">Transmembrane</keyword>
<accession>A0A1G5L782</accession>
<dbReference type="RefSeq" id="WP_091547356.1">
    <property type="nucleotide sequence ID" value="NZ_FMUS01000040.1"/>
</dbReference>